<keyword evidence="3" id="KW-1185">Reference proteome</keyword>
<dbReference type="NCBIfam" id="TIGR03519">
    <property type="entry name" value="T9SS_PorP_fam"/>
    <property type="match status" value="1"/>
</dbReference>
<gene>
    <name evidence="2" type="ORF">ACFQHR_05450</name>
</gene>
<dbReference type="Proteomes" id="UP001596405">
    <property type="component" value="Unassembled WGS sequence"/>
</dbReference>
<evidence type="ECO:0000256" key="1">
    <source>
        <dbReference type="SAM" id="SignalP"/>
    </source>
</evidence>
<protein>
    <submittedName>
        <fullName evidence="2">Type IX secretion system membrane protein PorP/SprF</fullName>
    </submittedName>
</protein>
<dbReference type="EMBL" id="JBHSYQ010000003">
    <property type="protein sequence ID" value="MFC6997060.1"/>
    <property type="molecule type" value="Genomic_DNA"/>
</dbReference>
<feature type="chain" id="PRO_5047382915" evidence="1">
    <location>
        <begin position="19"/>
        <end position="315"/>
    </location>
</feature>
<accession>A0ABW2DGP4</accession>
<dbReference type="RefSeq" id="WP_066623043.1">
    <property type="nucleotide sequence ID" value="NZ_JBHSYQ010000003.1"/>
</dbReference>
<organism evidence="2 3">
    <name type="scientific">Rufibacter roseus</name>
    <dbReference type="NCBI Taxonomy" id="1567108"/>
    <lineage>
        <taxon>Bacteria</taxon>
        <taxon>Pseudomonadati</taxon>
        <taxon>Bacteroidota</taxon>
        <taxon>Cytophagia</taxon>
        <taxon>Cytophagales</taxon>
        <taxon>Hymenobacteraceae</taxon>
        <taxon>Rufibacter</taxon>
    </lineage>
</organism>
<evidence type="ECO:0000313" key="3">
    <source>
        <dbReference type="Proteomes" id="UP001596405"/>
    </source>
</evidence>
<proteinExistence type="predicted"/>
<feature type="signal peptide" evidence="1">
    <location>
        <begin position="1"/>
        <end position="18"/>
    </location>
</feature>
<sequence length="315" mass="35229">MKKILFPLLFFWAFTATAQQSAYYTQYIFNGLIINPAYAGSKGVLNISGMHRSQWSGLEGAPTTQTIALDGAVLNQRIGLGLQVMNDVLGAQGQKSALASAAVRINVGASARLALGLAGGVSQYYVDGTKLHLLDPEQDQAIPLSKERNFLPDTKAGLFFNTERFFLGLSAFNLISFKNEFTYTPVRHFFLTSGYVFHINEMLKFKPSFLLKEDFKSPTNLDLNAFLLIGDRIWVGGTYRKALRLFNPERYRGQGLDTNNAWALMTELYLTPKIKIGYAHDMTLNSLQGYASHELSVGFYFFKKEATPSLTIRHF</sequence>
<evidence type="ECO:0000313" key="2">
    <source>
        <dbReference type="EMBL" id="MFC6997060.1"/>
    </source>
</evidence>
<comment type="caution">
    <text evidence="2">The sequence shown here is derived from an EMBL/GenBank/DDBJ whole genome shotgun (WGS) entry which is preliminary data.</text>
</comment>
<keyword evidence="1" id="KW-0732">Signal</keyword>
<reference evidence="3" key="1">
    <citation type="journal article" date="2019" name="Int. J. Syst. Evol. Microbiol.">
        <title>The Global Catalogue of Microorganisms (GCM) 10K type strain sequencing project: providing services to taxonomists for standard genome sequencing and annotation.</title>
        <authorList>
            <consortium name="The Broad Institute Genomics Platform"/>
            <consortium name="The Broad Institute Genome Sequencing Center for Infectious Disease"/>
            <person name="Wu L."/>
            <person name="Ma J."/>
        </authorList>
    </citation>
    <scope>NUCLEOTIDE SEQUENCE [LARGE SCALE GENOMIC DNA]</scope>
    <source>
        <strain evidence="3">CGMCC 4.7393</strain>
    </source>
</reference>
<dbReference type="InterPro" id="IPR019861">
    <property type="entry name" value="PorP/SprF_Bacteroidetes"/>
</dbReference>
<name>A0ABW2DGP4_9BACT</name>
<dbReference type="Pfam" id="PF11751">
    <property type="entry name" value="PorP_SprF"/>
    <property type="match status" value="1"/>
</dbReference>